<evidence type="ECO:0000313" key="3">
    <source>
        <dbReference type="Proteomes" id="UP001055108"/>
    </source>
</evidence>
<name>A0AA37HS28_9HYPH</name>
<organism evidence="2 3">
    <name type="scientific">Methylobacterium gregans</name>
    <dbReference type="NCBI Taxonomy" id="374424"/>
    <lineage>
        <taxon>Bacteria</taxon>
        <taxon>Pseudomonadati</taxon>
        <taxon>Pseudomonadota</taxon>
        <taxon>Alphaproteobacteria</taxon>
        <taxon>Hyphomicrobiales</taxon>
        <taxon>Methylobacteriaceae</taxon>
        <taxon>Methylobacterium</taxon>
    </lineage>
</organism>
<keyword evidence="3" id="KW-1185">Reference proteome</keyword>
<evidence type="ECO:0000256" key="1">
    <source>
        <dbReference type="SAM" id="MobiDB-lite"/>
    </source>
</evidence>
<reference evidence="2" key="2">
    <citation type="submission" date="2021-08" db="EMBL/GenBank/DDBJ databases">
        <authorList>
            <person name="Tani A."/>
            <person name="Ola A."/>
            <person name="Ogura Y."/>
            <person name="Katsura K."/>
            <person name="Hayashi T."/>
        </authorList>
    </citation>
    <scope>NUCLEOTIDE SEQUENCE</scope>
    <source>
        <strain evidence="2">NBRC 103626</strain>
    </source>
</reference>
<feature type="region of interest" description="Disordered" evidence="1">
    <location>
        <begin position="1"/>
        <end position="30"/>
    </location>
</feature>
<protein>
    <submittedName>
        <fullName evidence="2">Uncharacterized protein</fullName>
    </submittedName>
</protein>
<dbReference type="Proteomes" id="UP001055108">
    <property type="component" value="Unassembled WGS sequence"/>
</dbReference>
<accession>A0AA37HS28</accession>
<evidence type="ECO:0000313" key="2">
    <source>
        <dbReference type="EMBL" id="GJD80696.1"/>
    </source>
</evidence>
<dbReference type="EMBL" id="BPQM01000107">
    <property type="protein sequence ID" value="GJD80696.1"/>
    <property type="molecule type" value="Genomic_DNA"/>
</dbReference>
<dbReference type="AlphaFoldDB" id="A0AA37HS28"/>
<comment type="caution">
    <text evidence="2">The sequence shown here is derived from an EMBL/GenBank/DDBJ whole genome shotgun (WGS) entry which is preliminary data.</text>
</comment>
<proteinExistence type="predicted"/>
<gene>
    <name evidence="2" type="ORF">NBEOAGPD_3938</name>
</gene>
<sequence>MRERPVPGQGAGRSSFLGMSHHRPPLPCGREDLRYIQLPSKSDSPQLPGFHTASDTVIGFGSSFSLWNVSATRCWSAIAAAARGATP</sequence>
<reference evidence="2" key="1">
    <citation type="journal article" date="2016" name="Front. Microbiol.">
        <title>Genome Sequence of the Piezophilic, Mesophilic Sulfate-Reducing Bacterium Desulfovibrio indicus J2T.</title>
        <authorList>
            <person name="Cao J."/>
            <person name="Maignien L."/>
            <person name="Shao Z."/>
            <person name="Alain K."/>
            <person name="Jebbar M."/>
        </authorList>
    </citation>
    <scope>NUCLEOTIDE SEQUENCE</scope>
    <source>
        <strain evidence="2">NBRC 103626</strain>
    </source>
</reference>